<gene>
    <name evidence="2" type="ORF">ANANG_G00264420</name>
</gene>
<feature type="region of interest" description="Disordered" evidence="1">
    <location>
        <begin position="43"/>
        <end position="79"/>
    </location>
</feature>
<dbReference type="AlphaFoldDB" id="A0A9D3RLL9"/>
<evidence type="ECO:0000313" key="2">
    <source>
        <dbReference type="EMBL" id="KAG5834705.1"/>
    </source>
</evidence>
<comment type="caution">
    <text evidence="2">The sequence shown here is derived from an EMBL/GenBank/DDBJ whole genome shotgun (WGS) entry which is preliminary data.</text>
</comment>
<evidence type="ECO:0000313" key="3">
    <source>
        <dbReference type="Proteomes" id="UP001044222"/>
    </source>
</evidence>
<dbReference type="EMBL" id="JAFIRN010000015">
    <property type="protein sequence ID" value="KAG5834705.1"/>
    <property type="molecule type" value="Genomic_DNA"/>
</dbReference>
<organism evidence="2 3">
    <name type="scientific">Anguilla anguilla</name>
    <name type="common">European freshwater eel</name>
    <name type="synonym">Muraena anguilla</name>
    <dbReference type="NCBI Taxonomy" id="7936"/>
    <lineage>
        <taxon>Eukaryota</taxon>
        <taxon>Metazoa</taxon>
        <taxon>Chordata</taxon>
        <taxon>Craniata</taxon>
        <taxon>Vertebrata</taxon>
        <taxon>Euteleostomi</taxon>
        <taxon>Actinopterygii</taxon>
        <taxon>Neopterygii</taxon>
        <taxon>Teleostei</taxon>
        <taxon>Anguilliformes</taxon>
        <taxon>Anguillidae</taxon>
        <taxon>Anguilla</taxon>
    </lineage>
</organism>
<reference evidence="2" key="1">
    <citation type="submission" date="2021-01" db="EMBL/GenBank/DDBJ databases">
        <title>A chromosome-scale assembly of European eel, Anguilla anguilla.</title>
        <authorList>
            <person name="Henkel C."/>
            <person name="Jong-Raadsen S.A."/>
            <person name="Dufour S."/>
            <person name="Weltzien F.-A."/>
            <person name="Palstra A.P."/>
            <person name="Pelster B."/>
            <person name="Spaink H.P."/>
            <person name="Van Den Thillart G.E."/>
            <person name="Jansen H."/>
            <person name="Zahm M."/>
            <person name="Klopp C."/>
            <person name="Cedric C."/>
            <person name="Louis A."/>
            <person name="Berthelot C."/>
            <person name="Parey E."/>
            <person name="Roest Crollius H."/>
            <person name="Montfort J."/>
            <person name="Robinson-Rechavi M."/>
            <person name="Bucao C."/>
            <person name="Bouchez O."/>
            <person name="Gislard M."/>
            <person name="Lluch J."/>
            <person name="Milhes M."/>
            <person name="Lampietro C."/>
            <person name="Lopez Roques C."/>
            <person name="Donnadieu C."/>
            <person name="Braasch I."/>
            <person name="Desvignes T."/>
            <person name="Postlethwait J."/>
            <person name="Bobe J."/>
            <person name="Guiguen Y."/>
            <person name="Dirks R."/>
        </authorList>
    </citation>
    <scope>NUCLEOTIDE SEQUENCE</scope>
    <source>
        <strain evidence="2">Tag_6206</strain>
        <tissue evidence="2">Liver</tissue>
    </source>
</reference>
<protein>
    <submittedName>
        <fullName evidence="2">Uncharacterized protein</fullName>
    </submittedName>
</protein>
<accession>A0A9D3RLL9</accession>
<evidence type="ECO:0000256" key="1">
    <source>
        <dbReference type="SAM" id="MobiDB-lite"/>
    </source>
</evidence>
<proteinExistence type="predicted"/>
<name>A0A9D3RLL9_ANGAN</name>
<sequence length="79" mass="8828">MPSAPLQVSGSHPIPVRCRDRRVYIRATCDPLQRHRADLLESVSGQASGFPGNSRVRRRTSTRATDKRLQSPLTVEDIC</sequence>
<dbReference type="Proteomes" id="UP001044222">
    <property type="component" value="Chromosome 15"/>
</dbReference>
<keyword evidence="3" id="KW-1185">Reference proteome</keyword>